<evidence type="ECO:0000256" key="3">
    <source>
        <dbReference type="ARBA" id="ARBA00025223"/>
    </source>
</evidence>
<gene>
    <name evidence="5" type="ORF">AXF42_Ash002992</name>
</gene>
<dbReference type="AlphaFoldDB" id="A0A2I0A7Y5"/>
<proteinExistence type="inferred from homology"/>
<feature type="compositionally biased region" description="Polar residues" evidence="4">
    <location>
        <begin position="149"/>
        <end position="159"/>
    </location>
</feature>
<dbReference type="EMBL" id="KZ452013">
    <property type="protein sequence ID" value="PKA51625.1"/>
    <property type="molecule type" value="Genomic_DNA"/>
</dbReference>
<dbReference type="Proteomes" id="UP000236161">
    <property type="component" value="Unassembled WGS sequence"/>
</dbReference>
<reference evidence="5 6" key="1">
    <citation type="journal article" date="2017" name="Nature">
        <title>The Apostasia genome and the evolution of orchids.</title>
        <authorList>
            <person name="Zhang G.Q."/>
            <person name="Liu K.W."/>
            <person name="Li Z."/>
            <person name="Lohaus R."/>
            <person name="Hsiao Y.Y."/>
            <person name="Niu S.C."/>
            <person name="Wang J.Y."/>
            <person name="Lin Y.C."/>
            <person name="Xu Q."/>
            <person name="Chen L.J."/>
            <person name="Yoshida K."/>
            <person name="Fujiwara S."/>
            <person name="Wang Z.W."/>
            <person name="Zhang Y.Q."/>
            <person name="Mitsuda N."/>
            <person name="Wang M."/>
            <person name="Liu G.H."/>
            <person name="Pecoraro L."/>
            <person name="Huang H.X."/>
            <person name="Xiao X.J."/>
            <person name="Lin M."/>
            <person name="Wu X.Y."/>
            <person name="Wu W.L."/>
            <person name="Chen Y.Y."/>
            <person name="Chang S.B."/>
            <person name="Sakamoto S."/>
            <person name="Ohme-Takagi M."/>
            <person name="Yagi M."/>
            <person name="Zeng S.J."/>
            <person name="Shen C.Y."/>
            <person name="Yeh C.M."/>
            <person name="Luo Y.B."/>
            <person name="Tsai W.C."/>
            <person name="Van de Peer Y."/>
            <person name="Liu Z.J."/>
        </authorList>
    </citation>
    <scope>NUCLEOTIDE SEQUENCE [LARGE SCALE GENOMIC DNA]</scope>
    <source>
        <strain evidence="6">cv. Shenzhen</strain>
        <tissue evidence="5">Stem</tissue>
    </source>
</reference>
<comment type="similarity">
    <text evidence="1">Belongs to the ABI family.</text>
</comment>
<dbReference type="STRING" id="1088818.A0A2I0A7Y5"/>
<sequence length="298" mass="33360">MQQWRPDSSAMTFDEVSMERSKSLVKALQELKNLRPQLYSAAEYCEKSYLHNEQKQMVLDNLKEYAVRALVNAVDHLGTVAYKLTDLYEQQTTDVSTVDLKISCLNQRMLTCQSYADKEGLRQQQISTTASRHHKHYILPSSVGQKMQNNQHDAWQSHIQAKPRPHPPGTPASKTLSWLLAAENSSSSNGEVNSSLSGADSKAFKLSNEVFHLMEAEGAGVPVPLSRRFQSTAGASSVNSFGMRDLSEVAKPLSAFSSFGTPRRRELYQPPVRSKSMLSVFFPKPKSSKQKHLLPPDF</sequence>
<feature type="region of interest" description="Disordered" evidence="4">
    <location>
        <begin position="149"/>
        <end position="174"/>
    </location>
</feature>
<comment type="function">
    <text evidence="3">Involved in regulation of actin and microtubule organization. Part of a WAVE complex that activates the Arp2/3 complex.</text>
</comment>
<dbReference type="OrthoDB" id="5971719at2759"/>
<organism evidence="5 6">
    <name type="scientific">Apostasia shenzhenica</name>
    <dbReference type="NCBI Taxonomy" id="1088818"/>
    <lineage>
        <taxon>Eukaryota</taxon>
        <taxon>Viridiplantae</taxon>
        <taxon>Streptophyta</taxon>
        <taxon>Embryophyta</taxon>
        <taxon>Tracheophyta</taxon>
        <taxon>Spermatophyta</taxon>
        <taxon>Magnoliopsida</taxon>
        <taxon>Liliopsida</taxon>
        <taxon>Asparagales</taxon>
        <taxon>Orchidaceae</taxon>
        <taxon>Apostasioideae</taxon>
        <taxon>Apostasia</taxon>
    </lineage>
</organism>
<evidence type="ECO:0008006" key="7">
    <source>
        <dbReference type="Google" id="ProtNLM"/>
    </source>
</evidence>
<dbReference type="Gene3D" id="6.10.140.1620">
    <property type="match status" value="1"/>
</dbReference>
<dbReference type="InterPro" id="IPR028457">
    <property type="entry name" value="ABI"/>
</dbReference>
<comment type="subunit">
    <text evidence="2">Binds SCAR.</text>
</comment>
<evidence type="ECO:0000313" key="5">
    <source>
        <dbReference type="EMBL" id="PKA51625.1"/>
    </source>
</evidence>
<evidence type="ECO:0000256" key="1">
    <source>
        <dbReference type="ARBA" id="ARBA00010020"/>
    </source>
</evidence>
<dbReference type="PANTHER" id="PTHR10460">
    <property type="entry name" value="ABL INTERACTOR FAMILY MEMBER"/>
    <property type="match status" value="1"/>
</dbReference>
<evidence type="ECO:0000256" key="2">
    <source>
        <dbReference type="ARBA" id="ARBA00011513"/>
    </source>
</evidence>
<name>A0A2I0A7Y5_9ASPA</name>
<evidence type="ECO:0000313" key="6">
    <source>
        <dbReference type="Proteomes" id="UP000236161"/>
    </source>
</evidence>
<dbReference type="PANTHER" id="PTHR10460:SF0">
    <property type="entry name" value="ABELSON INTERACTING PROTEIN, ISOFORM D"/>
    <property type="match status" value="1"/>
</dbReference>
<evidence type="ECO:0000256" key="4">
    <source>
        <dbReference type="SAM" id="MobiDB-lite"/>
    </source>
</evidence>
<keyword evidence="6" id="KW-1185">Reference proteome</keyword>
<protein>
    <recommendedName>
        <fullName evidence="7">Protein ABIL1</fullName>
    </recommendedName>
</protein>
<accession>A0A2I0A7Y5</accession>